<gene>
    <name evidence="3" type="ORF">METZ01_LOCUS313459</name>
</gene>
<dbReference type="EMBL" id="UINC01100500">
    <property type="protein sequence ID" value="SVC60605.1"/>
    <property type="molecule type" value="Genomic_DNA"/>
</dbReference>
<dbReference type="SUPFAM" id="SSF102114">
    <property type="entry name" value="Radical SAM enzymes"/>
    <property type="match status" value="1"/>
</dbReference>
<dbReference type="Pfam" id="PF04055">
    <property type="entry name" value="Radical_SAM"/>
    <property type="match status" value="1"/>
</dbReference>
<dbReference type="InterPro" id="IPR045784">
    <property type="entry name" value="Radical_SAM_N2"/>
</dbReference>
<dbReference type="InterPro" id="IPR058240">
    <property type="entry name" value="rSAM_sf"/>
</dbReference>
<dbReference type="GO" id="GO:0003824">
    <property type="term" value="F:catalytic activity"/>
    <property type="evidence" value="ECO:0007669"/>
    <property type="project" value="InterPro"/>
</dbReference>
<dbReference type="PANTHER" id="PTHR42731:SF1">
    <property type="entry name" value="RADICAL SAM DOMAIN PROTEIN"/>
    <property type="match status" value="1"/>
</dbReference>
<evidence type="ECO:0000259" key="1">
    <source>
        <dbReference type="Pfam" id="PF04055"/>
    </source>
</evidence>
<name>A0A382NJW7_9ZZZZ</name>
<feature type="non-terminal residue" evidence="3">
    <location>
        <position position="349"/>
    </location>
</feature>
<dbReference type="AlphaFoldDB" id="A0A382NJW7"/>
<dbReference type="InterPro" id="IPR007197">
    <property type="entry name" value="rSAM"/>
</dbReference>
<dbReference type="Pfam" id="PF19864">
    <property type="entry name" value="Radical_SAM_N2"/>
    <property type="match status" value="1"/>
</dbReference>
<dbReference type="PANTHER" id="PTHR42731">
    <property type="entry name" value="SLL1084 PROTEIN"/>
    <property type="match status" value="1"/>
</dbReference>
<dbReference type="Gene3D" id="3.80.30.20">
    <property type="entry name" value="tm_1862 like domain"/>
    <property type="match status" value="1"/>
</dbReference>
<protein>
    <submittedName>
        <fullName evidence="3">Uncharacterized protein</fullName>
    </submittedName>
</protein>
<sequence length="349" mass="39327">MIEIEQLLSNVTRPGRYSGGEWNSVTKSWSTNIHRIALAYPDVYDIGMSNMGLGILYNLLNQQADVLCERVFTPWLDMQSQMRSRGIPLWSLENRRPIRDFDILGFTLQYELTFTNVLTMLDLAQIPIFSKERTNDDPLVIAGGSAAFNPESLAPFIDAFVLGEGEDVILEIADLLRQWKKSSTPREERLKDLLLVPGVYVPAFYDPKYNDEGHFIGLEPLHPNASEKIKRRVVDVLPPALTQPIVPFLQTVHDRAAVEIQRGCTQGCRFCQAGMIYRPTRERSPEEVVKATESLLKNTGYDELSLLSLSTTDHSRIVPMVEALTAKFPDLKISLPSTRVDSFSVDVAN</sequence>
<accession>A0A382NJW7</accession>
<feature type="domain" description="Radical SAM core" evidence="1">
    <location>
        <begin position="258"/>
        <end position="340"/>
    </location>
</feature>
<evidence type="ECO:0000259" key="2">
    <source>
        <dbReference type="Pfam" id="PF19864"/>
    </source>
</evidence>
<evidence type="ECO:0000313" key="3">
    <source>
        <dbReference type="EMBL" id="SVC60605.1"/>
    </source>
</evidence>
<dbReference type="SFLD" id="SFLDG01082">
    <property type="entry name" value="B12-binding_domain_containing"/>
    <property type="match status" value="1"/>
</dbReference>
<feature type="domain" description="Radical SAM" evidence="2">
    <location>
        <begin position="52"/>
        <end position="202"/>
    </location>
</feature>
<dbReference type="InterPro" id="IPR023404">
    <property type="entry name" value="rSAM_horseshoe"/>
</dbReference>
<dbReference type="GO" id="GO:0051536">
    <property type="term" value="F:iron-sulfur cluster binding"/>
    <property type="evidence" value="ECO:0007669"/>
    <property type="project" value="InterPro"/>
</dbReference>
<reference evidence="3" key="1">
    <citation type="submission" date="2018-05" db="EMBL/GenBank/DDBJ databases">
        <authorList>
            <person name="Lanie J.A."/>
            <person name="Ng W.-L."/>
            <person name="Kazmierczak K.M."/>
            <person name="Andrzejewski T.M."/>
            <person name="Davidsen T.M."/>
            <person name="Wayne K.J."/>
            <person name="Tettelin H."/>
            <person name="Glass J.I."/>
            <person name="Rusch D."/>
            <person name="Podicherti R."/>
            <person name="Tsui H.-C.T."/>
            <person name="Winkler M.E."/>
        </authorList>
    </citation>
    <scope>NUCLEOTIDE SEQUENCE</scope>
</reference>
<organism evidence="3">
    <name type="scientific">marine metagenome</name>
    <dbReference type="NCBI Taxonomy" id="408172"/>
    <lineage>
        <taxon>unclassified sequences</taxon>
        <taxon>metagenomes</taxon>
        <taxon>ecological metagenomes</taxon>
    </lineage>
</organism>
<dbReference type="SFLD" id="SFLDS00029">
    <property type="entry name" value="Radical_SAM"/>
    <property type="match status" value="1"/>
</dbReference>
<proteinExistence type="predicted"/>